<accession>A0A9R1CUX3</accession>
<evidence type="ECO:0000313" key="2">
    <source>
        <dbReference type="EMBL" id="MCQ4334212.1"/>
    </source>
</evidence>
<dbReference type="InterPro" id="IPR011109">
    <property type="entry name" value="DNA_bind_recombinase_dom"/>
</dbReference>
<protein>
    <submittedName>
        <fullName evidence="2">Recombinase family protein</fullName>
    </submittedName>
</protein>
<comment type="caution">
    <text evidence="2">The sequence shown here is derived from an EMBL/GenBank/DDBJ whole genome shotgun (WGS) entry which is preliminary data.</text>
</comment>
<dbReference type="Proteomes" id="UP001139494">
    <property type="component" value="Unassembled WGS sequence"/>
</dbReference>
<dbReference type="AlphaFoldDB" id="A0A9R1CUX3"/>
<dbReference type="EMBL" id="JAHLKM010000019">
    <property type="protein sequence ID" value="MCQ4334212.1"/>
    <property type="molecule type" value="Genomic_DNA"/>
</dbReference>
<dbReference type="PANTHER" id="PTHR30461">
    <property type="entry name" value="DNA-INVERTASE FROM LAMBDOID PROPHAGE"/>
    <property type="match status" value="1"/>
</dbReference>
<dbReference type="InterPro" id="IPR038109">
    <property type="entry name" value="DNA_bind_recomb_sf"/>
</dbReference>
<keyword evidence="3" id="KW-1185">Reference proteome</keyword>
<sequence>MASAAELESDLTSQRVQMGMYGLAKDHKWPNNQPPLGYDMLDDGRLQVNESEADLVRRIYKMYVRERSMPQVAFLLNEDGIRTKSGEEWCTQSVKKVVSNELYTGEYCVAGYEEHVEEYRIVSDELFEQVEDTRFRFQSREMEAERKESKSKRILEQYKQYNGFDQ</sequence>
<reference evidence="2" key="1">
    <citation type="journal article" date="2023" name="Front. Microbiol.">
        <title>Genomic-based phylogenetic and metabolic analyses of the genus Natronomonas, and description of Natronomonas aquatica sp. nov.</title>
        <authorList>
            <person name="Garcia-Roldan A."/>
            <person name="Duran-Viseras A."/>
            <person name="de la Haba R.R."/>
            <person name="Corral P."/>
            <person name="Sanchez-Porro C."/>
            <person name="Ventosa A."/>
        </authorList>
    </citation>
    <scope>NUCLEOTIDE SEQUENCE</scope>
    <source>
        <strain evidence="2">F2-12</strain>
    </source>
</reference>
<dbReference type="Pfam" id="PF07508">
    <property type="entry name" value="Recombinase"/>
    <property type="match status" value="1"/>
</dbReference>
<organism evidence="2 3">
    <name type="scientific">Natronomonas aquatica</name>
    <dbReference type="NCBI Taxonomy" id="2841590"/>
    <lineage>
        <taxon>Archaea</taxon>
        <taxon>Methanobacteriati</taxon>
        <taxon>Methanobacteriota</taxon>
        <taxon>Stenosarchaea group</taxon>
        <taxon>Halobacteria</taxon>
        <taxon>Halobacteriales</taxon>
        <taxon>Natronomonadaceae</taxon>
        <taxon>Natronomonas</taxon>
    </lineage>
</organism>
<dbReference type="GO" id="GO:0000150">
    <property type="term" value="F:DNA strand exchange activity"/>
    <property type="evidence" value="ECO:0007669"/>
    <property type="project" value="InterPro"/>
</dbReference>
<dbReference type="PANTHER" id="PTHR30461:SF23">
    <property type="entry name" value="DNA RECOMBINASE-RELATED"/>
    <property type="match status" value="1"/>
</dbReference>
<feature type="domain" description="Recombinase" evidence="1">
    <location>
        <begin position="35"/>
        <end position="140"/>
    </location>
</feature>
<dbReference type="InterPro" id="IPR050639">
    <property type="entry name" value="SSR_resolvase"/>
</dbReference>
<dbReference type="Gene3D" id="3.90.1750.20">
    <property type="entry name" value="Putative Large Serine Recombinase, Chain B, Domain 2"/>
    <property type="match status" value="1"/>
</dbReference>
<proteinExistence type="predicted"/>
<dbReference type="PROSITE" id="PS51737">
    <property type="entry name" value="RECOMBINASE_DNA_BIND"/>
    <property type="match status" value="1"/>
</dbReference>
<evidence type="ECO:0000259" key="1">
    <source>
        <dbReference type="PROSITE" id="PS51737"/>
    </source>
</evidence>
<gene>
    <name evidence="2" type="ORF">KM295_12135</name>
</gene>
<evidence type="ECO:0000313" key="3">
    <source>
        <dbReference type="Proteomes" id="UP001139494"/>
    </source>
</evidence>
<dbReference type="GO" id="GO:0003677">
    <property type="term" value="F:DNA binding"/>
    <property type="evidence" value="ECO:0007669"/>
    <property type="project" value="InterPro"/>
</dbReference>
<name>A0A9R1CUX3_9EURY</name>